<evidence type="ECO:0000313" key="3">
    <source>
        <dbReference type="EMBL" id="CED93377.1"/>
    </source>
</evidence>
<dbReference type="InterPro" id="IPR017969">
    <property type="entry name" value="Heavy-metal-associated_CS"/>
</dbReference>
<dbReference type="FunFam" id="3.30.70.100:FF:000001">
    <property type="entry name" value="ATPase copper transporting beta"/>
    <property type="match status" value="1"/>
</dbReference>
<feature type="domain" description="HMA" evidence="2">
    <location>
        <begin position="2"/>
        <end position="68"/>
    </location>
</feature>
<sequence>MTRKKFKIEGMSCGNCVKHIKDALTEDIQGIKVIEVNLENKYATIEVDDSISDEQIKAVIADLGYTATSIE</sequence>
<dbReference type="PROSITE" id="PS01047">
    <property type="entry name" value="HMA_1"/>
    <property type="match status" value="1"/>
</dbReference>
<dbReference type="PROSITE" id="PS50846">
    <property type="entry name" value="HMA_2"/>
    <property type="match status" value="1"/>
</dbReference>
<dbReference type="CDD" id="cd00371">
    <property type="entry name" value="HMA"/>
    <property type="match status" value="1"/>
</dbReference>
<keyword evidence="4" id="KW-1185">Reference proteome</keyword>
<gene>
    <name evidence="3" type="ORF">CRIB_624</name>
</gene>
<protein>
    <submittedName>
        <fullName evidence="3">Heavy metal-associated (HMA) domain-containing protein</fullName>
    </submittedName>
</protein>
<accession>A0A1V1HZT4</accession>
<organism evidence="3 4">
    <name type="scientific">Romboutsia ilealis</name>
    <dbReference type="NCBI Taxonomy" id="1115758"/>
    <lineage>
        <taxon>Bacteria</taxon>
        <taxon>Bacillati</taxon>
        <taxon>Bacillota</taxon>
        <taxon>Clostridia</taxon>
        <taxon>Peptostreptococcales</taxon>
        <taxon>Peptostreptococcaceae</taxon>
        <taxon>Romboutsia</taxon>
    </lineage>
</organism>
<dbReference type="Gene3D" id="3.30.70.100">
    <property type="match status" value="1"/>
</dbReference>
<name>A0A1V1HZT4_9FIRM</name>
<dbReference type="KEGG" id="ril:CRIB_624"/>
<dbReference type="AlphaFoldDB" id="A0A1V1HZT4"/>
<proteinExistence type="predicted"/>
<evidence type="ECO:0000259" key="2">
    <source>
        <dbReference type="PROSITE" id="PS50846"/>
    </source>
</evidence>
<dbReference type="InterPro" id="IPR006121">
    <property type="entry name" value="HMA_dom"/>
</dbReference>
<dbReference type="Proteomes" id="UP000245622">
    <property type="component" value="Chromosome 1"/>
</dbReference>
<dbReference type="EMBL" id="LN555523">
    <property type="protein sequence ID" value="CED93377.1"/>
    <property type="molecule type" value="Genomic_DNA"/>
</dbReference>
<dbReference type="RefSeq" id="WP_180703099.1">
    <property type="nucleotide sequence ID" value="NZ_LN555523.1"/>
</dbReference>
<dbReference type="GO" id="GO:0046872">
    <property type="term" value="F:metal ion binding"/>
    <property type="evidence" value="ECO:0007669"/>
    <property type="project" value="UniProtKB-KW"/>
</dbReference>
<reference evidence="3 4" key="1">
    <citation type="submission" date="2014-04" db="EMBL/GenBank/DDBJ databases">
        <authorList>
            <person name="Hornung B.V."/>
        </authorList>
    </citation>
    <scope>NUCLEOTIDE SEQUENCE [LARGE SCALE GENOMIC DNA]</scope>
    <source>
        <strain evidence="3 4">CRIB</strain>
    </source>
</reference>
<dbReference type="SUPFAM" id="SSF55008">
    <property type="entry name" value="HMA, heavy metal-associated domain"/>
    <property type="match status" value="1"/>
</dbReference>
<keyword evidence="1" id="KW-0479">Metal-binding</keyword>
<evidence type="ECO:0000313" key="4">
    <source>
        <dbReference type="Proteomes" id="UP000245622"/>
    </source>
</evidence>
<dbReference type="Pfam" id="PF00403">
    <property type="entry name" value="HMA"/>
    <property type="match status" value="1"/>
</dbReference>
<dbReference type="GeneID" id="82204806"/>
<dbReference type="InterPro" id="IPR036163">
    <property type="entry name" value="HMA_dom_sf"/>
</dbReference>
<evidence type="ECO:0000256" key="1">
    <source>
        <dbReference type="ARBA" id="ARBA00022723"/>
    </source>
</evidence>